<comment type="function">
    <text evidence="9">Converts heme B (protoheme IX) to heme O by substitution of the vinyl group on carbon 2 of heme B porphyrin ring with a hydroxyethyl farnesyl side group.</text>
</comment>
<keyword evidence="2 9" id="KW-1003">Cell membrane</keyword>
<comment type="similarity">
    <text evidence="9">Belongs to the UbiA prenyltransferase family. Protoheme IX farnesyltransferase subfamily.</text>
</comment>
<keyword evidence="7 9" id="KW-0472">Membrane</keyword>
<comment type="subunit">
    <text evidence="9">Interacts with CtaA.</text>
</comment>
<feature type="transmembrane region" description="Helical" evidence="9">
    <location>
        <begin position="176"/>
        <end position="199"/>
    </location>
</feature>
<sequence>MKTTLSVTQQKSTIFSDVKLLFKGPVLIFNVFPVITGFWLALYFNEVSFVENIDLFLLTTVGSLLVIAGALVFNNWYDVDIDTVMDRTKSRPTVTGNISLKTVLTLSIVLTIIGFIMLLFTTMEATIYAFIGWFTYVVPYTIWSKRRYTFNTIIGSVSGAVTPMIGWAAIESSFQLVPIVLFILLFIWQMPHTYVIAIRKFEEYKAAKVAMLPVVRGIDVAKRHTFAYILCLLPIPFLLLNELGVVFVVIATLLTVMWIILSVYGFFMKDERRWADWNFIYSVNYLFVLFLMMIIVTLPIF</sequence>
<dbReference type="RefSeq" id="WP_382351840.1">
    <property type="nucleotide sequence ID" value="NZ_JBHSMC010000014.1"/>
</dbReference>
<keyword evidence="11" id="KW-1185">Reference proteome</keyword>
<accession>A0ABW0LKN3</accession>
<feature type="transmembrane region" description="Helical" evidence="9">
    <location>
        <begin position="279"/>
        <end position="300"/>
    </location>
</feature>
<dbReference type="InterPro" id="IPR030470">
    <property type="entry name" value="UbiA_prenylTrfase_CS"/>
</dbReference>
<comment type="pathway">
    <text evidence="9">Porphyrin-containing compound metabolism; heme O biosynthesis; heme O from protoheme: step 1/1.</text>
</comment>
<protein>
    <recommendedName>
        <fullName evidence="9">Protoheme IX farnesyltransferase</fullName>
        <ecNumber evidence="9">2.5.1.141</ecNumber>
    </recommendedName>
    <alternativeName>
        <fullName evidence="9">Heme B farnesyltransferase</fullName>
    </alternativeName>
    <alternativeName>
        <fullName evidence="9">Heme O synthase</fullName>
    </alternativeName>
</protein>
<dbReference type="Pfam" id="PF01040">
    <property type="entry name" value="UbiA"/>
    <property type="match status" value="1"/>
</dbReference>
<dbReference type="PANTHER" id="PTHR43448:SF2">
    <property type="entry name" value="PROTOHEME IX FARNESYLTRANSFERASE, MITOCHONDRIAL"/>
    <property type="match status" value="1"/>
</dbReference>
<dbReference type="Gene3D" id="1.10.357.140">
    <property type="entry name" value="UbiA prenyltransferase"/>
    <property type="match status" value="1"/>
</dbReference>
<name>A0ABW0LKN3_9BACI</name>
<evidence type="ECO:0000256" key="5">
    <source>
        <dbReference type="ARBA" id="ARBA00022989"/>
    </source>
</evidence>
<dbReference type="InterPro" id="IPR006369">
    <property type="entry name" value="Protohaem_IX_farnesylTrfase"/>
</dbReference>
<keyword evidence="4 9" id="KW-0812">Transmembrane</keyword>
<dbReference type="HAMAP" id="MF_00154">
    <property type="entry name" value="CyoE_CtaB"/>
    <property type="match status" value="1"/>
</dbReference>
<dbReference type="PROSITE" id="PS00943">
    <property type="entry name" value="UBIA"/>
    <property type="match status" value="1"/>
</dbReference>
<feature type="transmembrane region" description="Helical" evidence="9">
    <location>
        <begin position="56"/>
        <end position="77"/>
    </location>
</feature>
<feature type="transmembrane region" description="Helical" evidence="9">
    <location>
        <begin position="20"/>
        <end position="44"/>
    </location>
</feature>
<comment type="caution">
    <text evidence="10">The sequence shown here is derived from an EMBL/GenBank/DDBJ whole genome shotgun (WGS) entry which is preliminary data.</text>
</comment>
<evidence type="ECO:0000256" key="2">
    <source>
        <dbReference type="ARBA" id="ARBA00022475"/>
    </source>
</evidence>
<dbReference type="InterPro" id="IPR044878">
    <property type="entry name" value="UbiA_sf"/>
</dbReference>
<dbReference type="EC" id="2.5.1.141" evidence="9"/>
<keyword evidence="6 9" id="KW-0350">Heme biosynthesis</keyword>
<comment type="miscellaneous">
    <text evidence="9">Carbon 2 of the heme B porphyrin ring is defined according to the Fischer nomenclature.</text>
</comment>
<evidence type="ECO:0000256" key="4">
    <source>
        <dbReference type="ARBA" id="ARBA00022692"/>
    </source>
</evidence>
<evidence type="ECO:0000256" key="8">
    <source>
        <dbReference type="ARBA" id="ARBA00047690"/>
    </source>
</evidence>
<keyword evidence="3 9" id="KW-0808">Transferase</keyword>
<dbReference type="GO" id="GO:0008495">
    <property type="term" value="F:protoheme IX farnesyltransferase activity"/>
    <property type="evidence" value="ECO:0007669"/>
    <property type="project" value="UniProtKB-EC"/>
</dbReference>
<proteinExistence type="inferred from homology"/>
<gene>
    <name evidence="10" type="primary">cyoE</name>
    <name evidence="9" type="synonym">ctaB</name>
    <name evidence="10" type="ORF">ACFPM4_11915</name>
</gene>
<dbReference type="InterPro" id="IPR000537">
    <property type="entry name" value="UbiA_prenyltransferase"/>
</dbReference>
<comment type="subcellular location">
    <subcellularLocation>
        <location evidence="9">Cell membrane</location>
        <topology evidence="9">Multi-pass membrane protein</topology>
    </subcellularLocation>
    <subcellularLocation>
        <location evidence="1">Membrane</location>
        <topology evidence="1">Multi-pass membrane protein</topology>
    </subcellularLocation>
</comment>
<organism evidence="10 11">
    <name type="scientific">Lederbergia graminis</name>
    <dbReference type="NCBI Taxonomy" id="735518"/>
    <lineage>
        <taxon>Bacteria</taxon>
        <taxon>Bacillati</taxon>
        <taxon>Bacillota</taxon>
        <taxon>Bacilli</taxon>
        <taxon>Bacillales</taxon>
        <taxon>Bacillaceae</taxon>
        <taxon>Lederbergia</taxon>
    </lineage>
</organism>
<feature type="transmembrane region" description="Helical" evidence="9">
    <location>
        <begin position="98"/>
        <end position="120"/>
    </location>
</feature>
<evidence type="ECO:0000256" key="6">
    <source>
        <dbReference type="ARBA" id="ARBA00023133"/>
    </source>
</evidence>
<dbReference type="NCBIfam" id="TIGR01473">
    <property type="entry name" value="cyoE_ctaB"/>
    <property type="match status" value="1"/>
</dbReference>
<evidence type="ECO:0000256" key="9">
    <source>
        <dbReference type="HAMAP-Rule" id="MF_00154"/>
    </source>
</evidence>
<dbReference type="EMBL" id="JBHSMC010000014">
    <property type="protein sequence ID" value="MFC5465457.1"/>
    <property type="molecule type" value="Genomic_DNA"/>
</dbReference>
<dbReference type="PANTHER" id="PTHR43448">
    <property type="entry name" value="PROTOHEME IX FARNESYLTRANSFERASE, MITOCHONDRIAL"/>
    <property type="match status" value="1"/>
</dbReference>
<evidence type="ECO:0000256" key="1">
    <source>
        <dbReference type="ARBA" id="ARBA00004141"/>
    </source>
</evidence>
<comment type="catalytic activity">
    <reaction evidence="8 9">
        <text>heme b + (2E,6E)-farnesyl diphosphate + H2O = Fe(II)-heme o + diphosphate</text>
        <dbReference type="Rhea" id="RHEA:28070"/>
        <dbReference type="ChEBI" id="CHEBI:15377"/>
        <dbReference type="ChEBI" id="CHEBI:33019"/>
        <dbReference type="ChEBI" id="CHEBI:60344"/>
        <dbReference type="ChEBI" id="CHEBI:60530"/>
        <dbReference type="ChEBI" id="CHEBI:175763"/>
        <dbReference type="EC" id="2.5.1.141"/>
    </reaction>
</comment>
<dbReference type="CDD" id="cd13957">
    <property type="entry name" value="PT_UbiA_Cox10"/>
    <property type="match status" value="1"/>
</dbReference>
<feature type="transmembrane region" description="Helical" evidence="9">
    <location>
        <begin position="126"/>
        <end position="143"/>
    </location>
</feature>
<evidence type="ECO:0000313" key="10">
    <source>
        <dbReference type="EMBL" id="MFC5465457.1"/>
    </source>
</evidence>
<dbReference type="Proteomes" id="UP001596147">
    <property type="component" value="Unassembled WGS sequence"/>
</dbReference>
<evidence type="ECO:0000256" key="7">
    <source>
        <dbReference type="ARBA" id="ARBA00023136"/>
    </source>
</evidence>
<reference evidence="11" key="1">
    <citation type="journal article" date="2019" name="Int. J. Syst. Evol. Microbiol.">
        <title>The Global Catalogue of Microorganisms (GCM) 10K type strain sequencing project: providing services to taxonomists for standard genome sequencing and annotation.</title>
        <authorList>
            <consortium name="The Broad Institute Genomics Platform"/>
            <consortium name="The Broad Institute Genome Sequencing Center for Infectious Disease"/>
            <person name="Wu L."/>
            <person name="Ma J."/>
        </authorList>
    </citation>
    <scope>NUCLEOTIDE SEQUENCE [LARGE SCALE GENOMIC DNA]</scope>
    <source>
        <strain evidence="11">CGMCC 1.12237</strain>
    </source>
</reference>
<evidence type="ECO:0000313" key="11">
    <source>
        <dbReference type="Proteomes" id="UP001596147"/>
    </source>
</evidence>
<keyword evidence="5 9" id="KW-1133">Transmembrane helix</keyword>
<evidence type="ECO:0000256" key="3">
    <source>
        <dbReference type="ARBA" id="ARBA00022679"/>
    </source>
</evidence>
<feature type="transmembrane region" description="Helical" evidence="9">
    <location>
        <begin position="150"/>
        <end position="170"/>
    </location>
</feature>
<feature type="transmembrane region" description="Helical" evidence="9">
    <location>
        <begin position="245"/>
        <end position="267"/>
    </location>
</feature>
<feature type="transmembrane region" description="Helical" evidence="9">
    <location>
        <begin position="220"/>
        <end position="239"/>
    </location>
</feature>